<dbReference type="AlphaFoldDB" id="A0A4R4W5Y5"/>
<protein>
    <submittedName>
        <fullName evidence="1">Uncharacterized protein</fullName>
    </submittedName>
</protein>
<dbReference type="RefSeq" id="WP_132593123.1">
    <property type="nucleotide sequence ID" value="NZ_SMKO01000010.1"/>
</dbReference>
<keyword evidence="2" id="KW-1185">Reference proteome</keyword>
<evidence type="ECO:0000313" key="2">
    <source>
        <dbReference type="Proteomes" id="UP000295258"/>
    </source>
</evidence>
<accession>A0A4R4W5Y5</accession>
<gene>
    <name evidence="1" type="ORF">E1292_06845</name>
</gene>
<dbReference type="EMBL" id="SMKO01000010">
    <property type="protein sequence ID" value="TDD11074.1"/>
    <property type="molecule type" value="Genomic_DNA"/>
</dbReference>
<reference evidence="1 2" key="1">
    <citation type="submission" date="2019-03" db="EMBL/GenBank/DDBJ databases">
        <title>Draft genome sequences of novel Actinobacteria.</title>
        <authorList>
            <person name="Sahin N."/>
            <person name="Ay H."/>
            <person name="Saygin H."/>
        </authorList>
    </citation>
    <scope>NUCLEOTIDE SEQUENCE [LARGE SCALE GENOMIC DNA]</scope>
    <source>
        <strain evidence="1 2">KC310</strain>
    </source>
</reference>
<organism evidence="1 2">
    <name type="scientific">Nonomuraea deserti</name>
    <dbReference type="NCBI Taxonomy" id="1848322"/>
    <lineage>
        <taxon>Bacteria</taxon>
        <taxon>Bacillati</taxon>
        <taxon>Actinomycetota</taxon>
        <taxon>Actinomycetes</taxon>
        <taxon>Streptosporangiales</taxon>
        <taxon>Streptosporangiaceae</taxon>
        <taxon>Nonomuraea</taxon>
    </lineage>
</organism>
<comment type="caution">
    <text evidence="1">The sequence shown here is derived from an EMBL/GenBank/DDBJ whole genome shotgun (WGS) entry which is preliminary data.</text>
</comment>
<sequence>MRLHRIETRVFEEGLPFSSGAAARWMEHYTQDITGLYGLAPRPGHLLKRRNSYADMAAAMLEIMAPVPAAMEVVAMATTVPDADLQQAPISMLADALLSDPLPLGASEQGPIAPFTALELIQLYDTENALLMVLDQRSLPYDVTGPEEIVPLQDCAVALLFTEDGGCADDFAIRHWVDVPPVKVADLLAGERDGGATLIAGAGLAKTLPSGFPDMRVAPLGLPCTGAWTELAVALPGLRGRSVTVADYDHALRHLSTCTLHID</sequence>
<dbReference type="Proteomes" id="UP000295258">
    <property type="component" value="Unassembled WGS sequence"/>
</dbReference>
<evidence type="ECO:0000313" key="1">
    <source>
        <dbReference type="EMBL" id="TDD11074.1"/>
    </source>
</evidence>
<name>A0A4R4W5Y5_9ACTN</name>
<proteinExistence type="predicted"/>